<feature type="domain" description="Putative auto-transporter adhesin head GIN" evidence="1">
    <location>
        <begin position="47"/>
        <end position="243"/>
    </location>
</feature>
<dbReference type="KEGG" id="cgh:CGC50_07265"/>
<organism evidence="2 3">
    <name type="scientific">Capnocytophaga gingivalis</name>
    <dbReference type="NCBI Taxonomy" id="1017"/>
    <lineage>
        <taxon>Bacteria</taxon>
        <taxon>Pseudomonadati</taxon>
        <taxon>Bacteroidota</taxon>
        <taxon>Flavobacteriia</taxon>
        <taxon>Flavobacteriales</taxon>
        <taxon>Flavobacteriaceae</taxon>
        <taxon>Capnocytophaga</taxon>
    </lineage>
</organism>
<dbReference type="GeneID" id="84808353"/>
<dbReference type="InterPro" id="IPR021255">
    <property type="entry name" value="DUF2807"/>
</dbReference>
<accession>A0A250FSC2</accession>
<dbReference type="AlphaFoldDB" id="A0A250FSC2"/>
<dbReference type="Proteomes" id="UP000217250">
    <property type="component" value="Chromosome"/>
</dbReference>
<reference evidence="3" key="1">
    <citation type="submission" date="2017-06" db="EMBL/GenBank/DDBJ databases">
        <title>Capnocytophaga spp. assemblies.</title>
        <authorList>
            <person name="Gulvik C.A."/>
        </authorList>
    </citation>
    <scope>NUCLEOTIDE SEQUENCE [LARGE SCALE GENOMIC DNA]</scope>
    <source>
        <strain evidence="3">H1496</strain>
    </source>
</reference>
<gene>
    <name evidence="2" type="ORF">CGC50_07265</name>
</gene>
<protein>
    <submittedName>
        <fullName evidence="2">DUF2807 domain-containing protein</fullName>
    </submittedName>
</protein>
<dbReference type="Gene3D" id="2.160.20.120">
    <property type="match status" value="1"/>
</dbReference>
<dbReference type="EMBL" id="CP022386">
    <property type="protein sequence ID" value="ATA86968.1"/>
    <property type="molecule type" value="Genomic_DNA"/>
</dbReference>
<dbReference type="RefSeq" id="WP_095910248.1">
    <property type="nucleotide sequence ID" value="NZ_CAJPPZ010000044.1"/>
</dbReference>
<evidence type="ECO:0000259" key="1">
    <source>
        <dbReference type="Pfam" id="PF10988"/>
    </source>
</evidence>
<evidence type="ECO:0000313" key="3">
    <source>
        <dbReference type="Proteomes" id="UP000217250"/>
    </source>
</evidence>
<dbReference type="OrthoDB" id="1151578at2"/>
<sequence length="258" mass="29005">MKRKLFFLIAFLVGITMYGQTVYEPSGKRSVKTVEVDRYKNIFIDESHFDITLRNSRDRQIQIEADDAIHPIIKARVEKDTLKLNIETEGGVVFLTTGKINISLPVSEEVQKIHFKMAGNISCEKELKLKKAAIEMEYVSNLNLPLRVDDLQLKIGLARKGSVSLQSKNCTLYSRWVKEIAFSGKVGNLEIEGCDGNLNFENVRVENVFFKEVNGIGTMRLWVEDTLKGSISGILTVQYKGNAVNEVTASGISKVVKQ</sequence>
<proteinExistence type="predicted"/>
<evidence type="ECO:0000313" key="2">
    <source>
        <dbReference type="EMBL" id="ATA86968.1"/>
    </source>
</evidence>
<dbReference type="Pfam" id="PF10988">
    <property type="entry name" value="DUF2807"/>
    <property type="match status" value="1"/>
</dbReference>
<name>A0A250FSC2_9FLAO</name>